<evidence type="ECO:0000313" key="2">
    <source>
        <dbReference type="Proteomes" id="UP000540685"/>
    </source>
</evidence>
<evidence type="ECO:0000313" key="1">
    <source>
        <dbReference type="EMBL" id="MBB5821736.1"/>
    </source>
</evidence>
<comment type="caution">
    <text evidence="1">The sequence shown here is derived from an EMBL/GenBank/DDBJ whole genome shotgun (WGS) entry which is preliminary data.</text>
</comment>
<dbReference type="EMBL" id="JACHMP010000001">
    <property type="protein sequence ID" value="MBB5821736.1"/>
    <property type="molecule type" value="Genomic_DNA"/>
</dbReference>
<name>A0A7W9IK27_9ACTN</name>
<gene>
    <name evidence="1" type="ORF">F4562_004798</name>
</gene>
<sequence>MDPTYFVTPEEFRTWLEEHHTIATELLVGFHKKGTGRPSITWSESVDQALCFGWIDGVRRSLGAESYCIRFTPRRPGSTWSAVNIAKVAELTDRGLMHPAGLRAFEKRTDANSAIYSHERRDDPVLDEEQRRRFQAEPDAWEWFQAQPPGYRKTVVHWVTSAKRPETREKRLAQLITESARGRRLS</sequence>
<reference evidence="1 2" key="1">
    <citation type="submission" date="2020-08" db="EMBL/GenBank/DDBJ databases">
        <title>Sequencing the genomes of 1000 actinobacteria strains.</title>
        <authorList>
            <person name="Klenk H.-P."/>
        </authorList>
    </citation>
    <scope>NUCLEOTIDE SEQUENCE [LARGE SCALE GENOMIC DNA]</scope>
    <source>
        <strain evidence="1 2">DSM 46887</strain>
    </source>
</reference>
<dbReference type="Proteomes" id="UP000540685">
    <property type="component" value="Unassembled WGS sequence"/>
</dbReference>
<dbReference type="RefSeq" id="WP_184541071.1">
    <property type="nucleotide sequence ID" value="NZ_JACHMP010000001.1"/>
</dbReference>
<dbReference type="Pfam" id="PF13376">
    <property type="entry name" value="OmdA"/>
    <property type="match status" value="1"/>
</dbReference>
<accession>A0A7W9IK27</accession>
<organism evidence="1 2">
    <name type="scientific">Streptosporangium becharense</name>
    <dbReference type="NCBI Taxonomy" id="1816182"/>
    <lineage>
        <taxon>Bacteria</taxon>
        <taxon>Bacillati</taxon>
        <taxon>Actinomycetota</taxon>
        <taxon>Actinomycetes</taxon>
        <taxon>Streptosporangiales</taxon>
        <taxon>Streptosporangiaceae</taxon>
        <taxon>Streptosporangium</taxon>
    </lineage>
</organism>
<keyword evidence="2" id="KW-1185">Reference proteome</keyword>
<proteinExistence type="predicted"/>
<protein>
    <submittedName>
        <fullName evidence="1">Uncharacterized protein YdeI (YjbR/CyaY-like superfamily)</fullName>
    </submittedName>
</protein>
<dbReference type="AlphaFoldDB" id="A0A7W9IK27"/>